<accession>A0A7X1AXX1</accession>
<reference evidence="1 2" key="1">
    <citation type="submission" date="2020-07" db="EMBL/GenBank/DDBJ databases">
        <authorList>
            <person name="Feng X."/>
        </authorList>
    </citation>
    <scope>NUCLEOTIDE SEQUENCE [LARGE SCALE GENOMIC DNA]</scope>
    <source>
        <strain evidence="1 2">JCM14086</strain>
    </source>
</reference>
<evidence type="ECO:0000313" key="1">
    <source>
        <dbReference type="EMBL" id="MBC2601992.1"/>
    </source>
</evidence>
<dbReference type="InterPro" id="IPR011256">
    <property type="entry name" value="Reg_factor_effector_dom_sf"/>
</dbReference>
<organism evidence="1 2">
    <name type="scientific">Puniceicoccus vermicola</name>
    <dbReference type="NCBI Taxonomy" id="388746"/>
    <lineage>
        <taxon>Bacteria</taxon>
        <taxon>Pseudomonadati</taxon>
        <taxon>Verrucomicrobiota</taxon>
        <taxon>Opitutia</taxon>
        <taxon>Puniceicoccales</taxon>
        <taxon>Puniceicoccaceae</taxon>
        <taxon>Puniceicoccus</taxon>
    </lineage>
</organism>
<dbReference type="RefSeq" id="WP_185692693.1">
    <property type="nucleotide sequence ID" value="NZ_JACHVA010000081.1"/>
</dbReference>
<protein>
    <submittedName>
        <fullName evidence="1">Heme-binding protein</fullName>
    </submittedName>
</protein>
<gene>
    <name evidence="1" type="ORF">H5P30_09405</name>
</gene>
<dbReference type="SUPFAM" id="SSF55136">
    <property type="entry name" value="Probable bacterial effector-binding domain"/>
    <property type="match status" value="1"/>
</dbReference>
<dbReference type="Proteomes" id="UP000525652">
    <property type="component" value="Unassembled WGS sequence"/>
</dbReference>
<dbReference type="AlphaFoldDB" id="A0A7X1AXX1"/>
<keyword evidence="2" id="KW-1185">Reference proteome</keyword>
<dbReference type="EMBL" id="JACHVA010000081">
    <property type="protein sequence ID" value="MBC2601992.1"/>
    <property type="molecule type" value="Genomic_DNA"/>
</dbReference>
<name>A0A7X1AXX1_9BACT</name>
<evidence type="ECO:0000313" key="2">
    <source>
        <dbReference type="Proteomes" id="UP000525652"/>
    </source>
</evidence>
<comment type="caution">
    <text evidence="1">The sequence shown here is derived from an EMBL/GenBank/DDBJ whole genome shotgun (WGS) entry which is preliminary data.</text>
</comment>
<sequence>MSATEQAYPETPVGEIEIKKLPGATLIVSKSGKSYFEEDNQLFRPLFRYIQDRDIAMTTPVEAEINPGEMFFYIGDGVESEELTNTDDVTVRELPERSVASIGVRGSYSSSNFQEAKAKLEAWLANQSDWRATGDAKGVFWDGPFTLWFLKRFEVHIPVEEKEEQGS</sequence>
<dbReference type="Pfam" id="PF04832">
    <property type="entry name" value="SOUL"/>
    <property type="match status" value="1"/>
</dbReference>
<dbReference type="InterPro" id="IPR006917">
    <property type="entry name" value="SOUL_heme-bd"/>
</dbReference>
<dbReference type="Gene3D" id="3.20.80.10">
    <property type="entry name" value="Regulatory factor, effector binding domain"/>
    <property type="match status" value="1"/>
</dbReference>
<proteinExistence type="predicted"/>